<sequence>MILIADGFERAKLKDIFYSLIQIKEYHHSAISYRINERNIIFQAEENQDEQLDDEWVQGLLLDG</sequence>
<reference evidence="1" key="1">
    <citation type="submission" date="2022-10" db="EMBL/GenBank/DDBJ databases">
        <title>Mechanism of multi-heavy metal repair in Cytobacillus Firmus M7.</title>
        <authorList>
            <person name="Li X."/>
            <person name="Yu C."/>
        </authorList>
    </citation>
    <scope>NUCLEOTIDE SEQUENCE</scope>
    <source>
        <strain evidence="1">M7</strain>
    </source>
</reference>
<accession>A0AA46P2F7</accession>
<evidence type="ECO:0000313" key="1">
    <source>
        <dbReference type="EMBL" id="UYG95762.1"/>
    </source>
</evidence>
<dbReference type="RefSeq" id="WP_048011240.1">
    <property type="nucleotide sequence ID" value="NZ_CP107027.1"/>
</dbReference>
<organism evidence="1 2">
    <name type="scientific">Cytobacillus firmus</name>
    <name type="common">Bacillus firmus</name>
    <dbReference type="NCBI Taxonomy" id="1399"/>
    <lineage>
        <taxon>Bacteria</taxon>
        <taxon>Bacillati</taxon>
        <taxon>Bacillota</taxon>
        <taxon>Bacilli</taxon>
        <taxon>Bacillales</taxon>
        <taxon>Bacillaceae</taxon>
        <taxon>Cytobacillus</taxon>
    </lineage>
</organism>
<dbReference type="AlphaFoldDB" id="A0AA46P2F7"/>
<evidence type="ECO:0000313" key="2">
    <source>
        <dbReference type="Proteomes" id="UP001163104"/>
    </source>
</evidence>
<proteinExistence type="predicted"/>
<dbReference type="EMBL" id="CP107027">
    <property type="protein sequence ID" value="UYG95762.1"/>
    <property type="molecule type" value="Genomic_DNA"/>
</dbReference>
<name>A0AA46P2F7_CYTFI</name>
<gene>
    <name evidence="1" type="ORF">OD459_01670</name>
</gene>
<protein>
    <submittedName>
        <fullName evidence="1">Uncharacterized protein</fullName>
    </submittedName>
</protein>
<dbReference type="Proteomes" id="UP001163104">
    <property type="component" value="Chromosome"/>
</dbReference>